<dbReference type="SUPFAM" id="SSF55186">
    <property type="entry name" value="ThrRS/AlaRS common domain"/>
    <property type="match status" value="1"/>
</dbReference>
<dbReference type="PATRIC" id="fig|55802.8.peg.1852"/>
<dbReference type="GO" id="GO:0005737">
    <property type="term" value="C:cytoplasm"/>
    <property type="evidence" value="ECO:0007669"/>
    <property type="project" value="UniProtKB-SubCell"/>
</dbReference>
<evidence type="ECO:0000313" key="8">
    <source>
        <dbReference type="Proteomes" id="UP000066042"/>
    </source>
</evidence>
<dbReference type="STRING" id="55802.TBCH5v1_1870"/>
<dbReference type="GO" id="GO:0006419">
    <property type="term" value="P:alanyl-tRNA aminoacylation"/>
    <property type="evidence" value="ECO:0007669"/>
    <property type="project" value="InterPro"/>
</dbReference>
<keyword evidence="3" id="KW-0479">Metal-binding</keyword>
<dbReference type="PROSITE" id="PS50860">
    <property type="entry name" value="AA_TRNA_LIGASE_II_ALA"/>
    <property type="match status" value="1"/>
</dbReference>
<dbReference type="Proteomes" id="UP000066042">
    <property type="component" value="Chromosome"/>
</dbReference>
<dbReference type="EMBL" id="CP013050">
    <property type="protein sequence ID" value="ALM75778.1"/>
    <property type="molecule type" value="Genomic_DNA"/>
</dbReference>
<evidence type="ECO:0000256" key="4">
    <source>
        <dbReference type="ARBA" id="ARBA00022833"/>
    </source>
</evidence>
<evidence type="ECO:0000259" key="6">
    <source>
        <dbReference type="PROSITE" id="PS50860"/>
    </source>
</evidence>
<dbReference type="InterPro" id="IPR018164">
    <property type="entry name" value="Ala-tRNA-synth_IIc_N"/>
</dbReference>
<dbReference type="GO" id="GO:0004813">
    <property type="term" value="F:alanine-tRNA ligase activity"/>
    <property type="evidence" value="ECO:0007669"/>
    <property type="project" value="InterPro"/>
</dbReference>
<accession>A0A0S1XDD6</accession>
<dbReference type="RefSeq" id="WP_056934313.1">
    <property type="nucleotide sequence ID" value="NZ_CP013050.1"/>
</dbReference>
<protein>
    <submittedName>
        <fullName evidence="7">Alanyl-tRNA editing protein AlaX-L</fullName>
    </submittedName>
</protein>
<evidence type="ECO:0000256" key="1">
    <source>
        <dbReference type="ARBA" id="ARBA00001947"/>
    </source>
</evidence>
<dbReference type="GO" id="GO:0005524">
    <property type="term" value="F:ATP binding"/>
    <property type="evidence" value="ECO:0007669"/>
    <property type="project" value="InterPro"/>
</dbReference>
<keyword evidence="5" id="KW-0175">Coiled coil</keyword>
<keyword evidence="4" id="KW-0862">Zinc</keyword>
<dbReference type="Gene3D" id="3.30.980.10">
    <property type="entry name" value="Threonyl-trna Synthetase, Chain A, domain 2"/>
    <property type="match status" value="1"/>
</dbReference>
<comment type="subcellular location">
    <subcellularLocation>
        <location evidence="2">Cytoplasm</location>
    </subcellularLocation>
</comment>
<dbReference type="FunFam" id="3.30.980.10:FF:000026">
    <property type="entry name" value="Threonyl/alanyl tRNA synthetase SAD"/>
    <property type="match status" value="1"/>
</dbReference>
<reference evidence="7 8" key="1">
    <citation type="journal article" date="2016" name="Genome Announc.">
        <title>Complete genome sequence of the hyperthermophilic and piezophilic archaeon Thermococcus barophilus Ch5, capable of growth at the expense of hydrogenogenesis from carbon monoxide and formate.</title>
        <authorList>
            <person name="Oger P."/>
            <person name="Sokolova T.G."/>
            <person name="Kozhevnikova D.A."/>
            <person name="Taranov E.A."/>
            <person name="Vannier P."/>
            <person name="Lee H.S."/>
            <person name="Kwon K.K."/>
            <person name="Kang S.G."/>
            <person name="Lee J.H."/>
            <person name="Bonch-Osmolovskaya E.A."/>
            <person name="Lebedinsky A.V."/>
        </authorList>
    </citation>
    <scope>NUCLEOTIDE SEQUENCE [LARGE SCALE GENOMIC DNA]</scope>
    <source>
        <strain evidence="8">Ch5</strain>
    </source>
</reference>
<organism evidence="7 8">
    <name type="scientific">Thermococcus barophilus</name>
    <dbReference type="NCBI Taxonomy" id="55802"/>
    <lineage>
        <taxon>Archaea</taxon>
        <taxon>Methanobacteriati</taxon>
        <taxon>Methanobacteriota</taxon>
        <taxon>Thermococci</taxon>
        <taxon>Thermococcales</taxon>
        <taxon>Thermococcaceae</taxon>
        <taxon>Thermococcus</taxon>
    </lineage>
</organism>
<dbReference type="InterPro" id="IPR003156">
    <property type="entry name" value="DHHA1_dom"/>
</dbReference>
<dbReference type="Pfam" id="PF07973">
    <property type="entry name" value="tRNA_SAD"/>
    <property type="match status" value="1"/>
</dbReference>
<sequence length="408" mass="46963">MTVGLFYKDAYLNEAKAKIESLEIRGNKVRLNLDRTIFYPEGGGQPSDKGIIRGDGFEIRVEKVYGKDEIWHEGTLKGREPKPGEEVELELDWEWRYENMKQHTGQHILSAVLKDLYDSNTTGFQIFENYNKIEINFNGKLTWEHILNAEIRANEIVSKDLPVEIEFYNELPEDLRNQLRKDLSDKIKPPIRIVSIPGVDVIPCGGTHVKSTREVGFIKVVNFYKKSKNIWRIEFVCGNRALRYLDELLEDYWESLDEMPNKNRPLIKRVRELKNEIVKLEEEKKALRLELWEWKAKALLKESEEVKGIKIVSTVEELDMKDAQAFVVYLVDKNPNTIALFVGRNYVIFAKNRGVEGVSMKELLREVIKETGGGGGGGEVLAKGGGFRVEPEKVLEIAKEKLKQLLQV</sequence>
<dbReference type="SMART" id="SM00863">
    <property type="entry name" value="tRNA_SAD"/>
    <property type="match status" value="1"/>
</dbReference>
<dbReference type="GeneID" id="26137108"/>
<dbReference type="PANTHER" id="PTHR43462:SF1">
    <property type="entry name" value="ALANYL-TRNA EDITING PROTEIN AARSD1"/>
    <property type="match status" value="1"/>
</dbReference>
<dbReference type="AlphaFoldDB" id="A0A0S1XDD6"/>
<dbReference type="Gene3D" id="3.10.310.40">
    <property type="match status" value="1"/>
</dbReference>
<evidence type="ECO:0000256" key="2">
    <source>
        <dbReference type="ARBA" id="ARBA00004496"/>
    </source>
</evidence>
<dbReference type="PANTHER" id="PTHR43462">
    <property type="entry name" value="ALANYL-TRNA EDITING PROTEIN"/>
    <property type="match status" value="1"/>
</dbReference>
<evidence type="ECO:0000313" key="7">
    <source>
        <dbReference type="EMBL" id="ALM75778.1"/>
    </source>
</evidence>
<dbReference type="Pfam" id="PF02272">
    <property type="entry name" value="DHHA1"/>
    <property type="match status" value="1"/>
</dbReference>
<dbReference type="InterPro" id="IPR012947">
    <property type="entry name" value="tRNA_SAD"/>
</dbReference>
<dbReference type="InterPro" id="IPR051335">
    <property type="entry name" value="Alanyl-tRNA_Editing_Enzymes"/>
</dbReference>
<feature type="domain" description="Alanyl-transfer RNA synthetases family profile" evidence="6">
    <location>
        <begin position="1"/>
        <end position="247"/>
    </location>
</feature>
<feature type="coiled-coil region" evidence="5">
    <location>
        <begin position="263"/>
        <end position="297"/>
    </location>
</feature>
<name>A0A0S1XDD6_THEBA</name>
<dbReference type="Gene3D" id="2.40.30.130">
    <property type="match status" value="1"/>
</dbReference>
<dbReference type="InterPro" id="IPR009000">
    <property type="entry name" value="Transl_B-barrel_sf"/>
</dbReference>
<proteinExistence type="predicted"/>
<evidence type="ECO:0000256" key="5">
    <source>
        <dbReference type="SAM" id="Coils"/>
    </source>
</evidence>
<dbReference type="InterPro" id="IPR018165">
    <property type="entry name" value="Ala-tRNA-synth_IIc_core"/>
</dbReference>
<dbReference type="InterPro" id="IPR018163">
    <property type="entry name" value="Thr/Ala-tRNA-synth_IIc_edit"/>
</dbReference>
<comment type="cofactor">
    <cofactor evidence="1">
        <name>Zn(2+)</name>
        <dbReference type="ChEBI" id="CHEBI:29105"/>
    </cofactor>
</comment>
<evidence type="ECO:0000256" key="3">
    <source>
        <dbReference type="ARBA" id="ARBA00022723"/>
    </source>
</evidence>
<dbReference type="GO" id="GO:0002161">
    <property type="term" value="F:aminoacyl-tRNA deacylase activity"/>
    <property type="evidence" value="ECO:0007669"/>
    <property type="project" value="UniProtKB-ARBA"/>
</dbReference>
<gene>
    <name evidence="7" type="primary">alaXL</name>
    <name evidence="7" type="ORF">TBCH5v1_1870</name>
</gene>
<dbReference type="GO" id="GO:0046872">
    <property type="term" value="F:metal ion binding"/>
    <property type="evidence" value="ECO:0007669"/>
    <property type="project" value="UniProtKB-KW"/>
</dbReference>
<dbReference type="Pfam" id="PF01411">
    <property type="entry name" value="tRNA-synt_2c"/>
    <property type="match status" value="1"/>
</dbReference>
<dbReference type="GO" id="GO:0003676">
    <property type="term" value="F:nucleic acid binding"/>
    <property type="evidence" value="ECO:0007669"/>
    <property type="project" value="InterPro"/>
</dbReference>
<dbReference type="SUPFAM" id="SSF50447">
    <property type="entry name" value="Translation proteins"/>
    <property type="match status" value="1"/>
</dbReference>